<sequence>MNPVWSTAEPSSPTLTDSARAVLKTIAVNGPATRPQLSALLHFSKPTMSAAVTELERYGLLAPTGVNRGQVGRTSVSYGLGPNAGYVIGIDCGTTQVHAIARGLDGSKLAEVAHPLDDKSGRDRFQTIETVIAELLPDCAGKATPLRAIAIALPNIISPSLERLPDRDAFISVLERLKNSYGVPVLLENNVNCAALAEYHEGAAKQHSFAIYMQIGVKVGVGIVLEGKLFRGFRGAAGEVGHLPFPWSEREQPRWQHVETYLGSAALLERAAQEWPPQEGNPPASASELFALVDLSATARKIVEKHAGDIGNLAAACVSILDPQLIVLGGGVGQNAILLPGVAKAICDLCWPVEVVVSQLSNQATVLGAVRLAIDFAMARLLGEDSKAAFLYPGALTADLINIR</sequence>
<dbReference type="Proteomes" id="UP000282195">
    <property type="component" value="Plasmid pRCCGE525c"/>
</dbReference>
<dbReference type="InterPro" id="IPR036388">
    <property type="entry name" value="WH-like_DNA-bd_sf"/>
</dbReference>
<evidence type="ECO:0000256" key="1">
    <source>
        <dbReference type="ARBA" id="ARBA00006479"/>
    </source>
</evidence>
<evidence type="ECO:0000313" key="3">
    <source>
        <dbReference type="Proteomes" id="UP000282195"/>
    </source>
</evidence>
<name>A0A387FWA1_9HYPH</name>
<keyword evidence="2" id="KW-0614">Plasmid</keyword>
<dbReference type="AlphaFoldDB" id="A0A387FWA1"/>
<dbReference type="SUPFAM" id="SSF53067">
    <property type="entry name" value="Actin-like ATPase domain"/>
    <property type="match status" value="1"/>
</dbReference>
<protein>
    <submittedName>
        <fullName evidence="2">ROK family transcriptional regulator</fullName>
    </submittedName>
</protein>
<dbReference type="KEGG" id="rjg:CCGE525_32545"/>
<dbReference type="OrthoDB" id="3806841at2"/>
<dbReference type="SUPFAM" id="SSF46785">
    <property type="entry name" value="Winged helix' DNA-binding domain"/>
    <property type="match status" value="1"/>
</dbReference>
<dbReference type="InterPro" id="IPR043129">
    <property type="entry name" value="ATPase_NBD"/>
</dbReference>
<geneLocation type="plasmid" evidence="3">
    <name>prccge525c</name>
</geneLocation>
<dbReference type="Gene3D" id="1.10.10.10">
    <property type="entry name" value="Winged helix-like DNA-binding domain superfamily/Winged helix DNA-binding domain"/>
    <property type="match status" value="1"/>
</dbReference>
<evidence type="ECO:0000313" key="2">
    <source>
        <dbReference type="EMBL" id="AYG63390.1"/>
    </source>
</evidence>
<dbReference type="Pfam" id="PF00480">
    <property type="entry name" value="ROK"/>
    <property type="match status" value="1"/>
</dbReference>
<dbReference type="InterPro" id="IPR000600">
    <property type="entry name" value="ROK"/>
</dbReference>
<dbReference type="PANTHER" id="PTHR18964">
    <property type="entry name" value="ROK (REPRESSOR, ORF, KINASE) FAMILY"/>
    <property type="match status" value="1"/>
</dbReference>
<keyword evidence="3" id="KW-1185">Reference proteome</keyword>
<comment type="similarity">
    <text evidence="1">Belongs to the ROK (NagC/XylR) family.</text>
</comment>
<dbReference type="Gene3D" id="3.30.420.40">
    <property type="match status" value="2"/>
</dbReference>
<accession>A0A387FWA1</accession>
<dbReference type="InterPro" id="IPR036390">
    <property type="entry name" value="WH_DNA-bd_sf"/>
</dbReference>
<gene>
    <name evidence="2" type="ORF">CCGE525_32545</name>
</gene>
<dbReference type="EMBL" id="CP032695">
    <property type="protein sequence ID" value="AYG63390.1"/>
    <property type="molecule type" value="Genomic_DNA"/>
</dbReference>
<dbReference type="PANTHER" id="PTHR18964:SF149">
    <property type="entry name" value="BIFUNCTIONAL UDP-N-ACETYLGLUCOSAMINE 2-EPIMERASE_N-ACETYLMANNOSAMINE KINASE"/>
    <property type="match status" value="1"/>
</dbReference>
<organism evidence="2 3">
    <name type="scientific">Rhizobium jaguaris</name>
    <dbReference type="NCBI Taxonomy" id="1312183"/>
    <lineage>
        <taxon>Bacteria</taxon>
        <taxon>Pseudomonadati</taxon>
        <taxon>Pseudomonadota</taxon>
        <taxon>Alphaproteobacteria</taxon>
        <taxon>Hyphomicrobiales</taxon>
        <taxon>Rhizobiaceae</taxon>
        <taxon>Rhizobium/Agrobacterium group</taxon>
        <taxon>Rhizobium</taxon>
    </lineage>
</organism>
<reference evidence="2 3" key="1">
    <citation type="submission" date="2018-10" db="EMBL/GenBank/DDBJ databases">
        <title>Rhizobium etli, R. leguminosarum and a new Rhizobium genospecies from Phaseolus dumosus.</title>
        <authorList>
            <person name="Ramirez-Puebla S.T."/>
            <person name="Rogel-Hernandez M.A."/>
            <person name="Guerrero G."/>
            <person name="Ormeno-Orrillo E."/>
            <person name="Martinez-Romero J.C."/>
            <person name="Negrete-Yankelevich S."/>
            <person name="Martinez-Romero E."/>
        </authorList>
    </citation>
    <scope>NUCLEOTIDE SEQUENCE [LARGE SCALE GENOMIC DNA]</scope>
    <source>
        <strain evidence="2 3">CCGE525</strain>
        <plasmid evidence="3">prccge525c</plasmid>
    </source>
</reference>
<proteinExistence type="inferred from homology"/>